<protein>
    <submittedName>
        <fullName evidence="1">WAT1-related protein</fullName>
    </submittedName>
</protein>
<comment type="caution">
    <text evidence="1">The sequence shown here is derived from an EMBL/GenBank/DDBJ whole genome shotgun (WGS) entry which is preliminary data.</text>
</comment>
<proteinExistence type="predicted"/>
<evidence type="ECO:0000313" key="1">
    <source>
        <dbReference type="EMBL" id="KAJ4712286.1"/>
    </source>
</evidence>
<gene>
    <name evidence="1" type="ORF">OWV82_014556</name>
</gene>
<keyword evidence="2" id="KW-1185">Reference proteome</keyword>
<evidence type="ECO:0000313" key="2">
    <source>
        <dbReference type="Proteomes" id="UP001164539"/>
    </source>
</evidence>
<reference evidence="1 2" key="1">
    <citation type="journal article" date="2023" name="Science">
        <title>Complex scaffold remodeling in plant triterpene biosynthesis.</title>
        <authorList>
            <person name="De La Pena R."/>
            <person name="Hodgson H."/>
            <person name="Liu J.C."/>
            <person name="Stephenson M.J."/>
            <person name="Martin A.C."/>
            <person name="Owen C."/>
            <person name="Harkess A."/>
            <person name="Leebens-Mack J."/>
            <person name="Jimenez L.E."/>
            <person name="Osbourn A."/>
            <person name="Sattely E.S."/>
        </authorList>
    </citation>
    <scope>NUCLEOTIDE SEQUENCE [LARGE SCALE GENOMIC DNA]</scope>
    <source>
        <strain evidence="2">cv. JPN11</strain>
        <tissue evidence="1">Leaf</tissue>
    </source>
</reference>
<accession>A0ACC1XLJ7</accession>
<sequence>MGLKSFLVKVVPFAAMVAVEFADVGLTTISKAAMSRGASHFILVVYANAVGSLILLPTSFFINRTKRPPLTFAFLCKVFLLSLVGITLMQNCVFTGVSYSSPTLASAMSNLIPALTFLLAVIFRMEKLDVKSLRSQIKITGALLSISGAIITILYKGPSIASLLSQHQQLQSSFSTLKTTNNWVIGGFLLAIASLSFAILNISQAAILKGYPSEITLVAFYSCFGSIQCAIVALIAERNPNAWKIKPDIELICVMYSAVFGNVMTFGVVAWCIHRKGPVFVAMFKPVGISIAAFLSAIFLGDTLHVGSVIGSIIIIAGFYGVMWAQSKEEGKDRVNQDDNPQQLPSNRTPLLESERHVYV</sequence>
<organism evidence="1 2">
    <name type="scientific">Melia azedarach</name>
    <name type="common">Chinaberry tree</name>
    <dbReference type="NCBI Taxonomy" id="155640"/>
    <lineage>
        <taxon>Eukaryota</taxon>
        <taxon>Viridiplantae</taxon>
        <taxon>Streptophyta</taxon>
        <taxon>Embryophyta</taxon>
        <taxon>Tracheophyta</taxon>
        <taxon>Spermatophyta</taxon>
        <taxon>Magnoliopsida</taxon>
        <taxon>eudicotyledons</taxon>
        <taxon>Gunneridae</taxon>
        <taxon>Pentapetalae</taxon>
        <taxon>rosids</taxon>
        <taxon>malvids</taxon>
        <taxon>Sapindales</taxon>
        <taxon>Meliaceae</taxon>
        <taxon>Melia</taxon>
    </lineage>
</organism>
<dbReference type="EMBL" id="CM051401">
    <property type="protein sequence ID" value="KAJ4712286.1"/>
    <property type="molecule type" value="Genomic_DNA"/>
</dbReference>
<dbReference type="Proteomes" id="UP001164539">
    <property type="component" value="Chromosome 8"/>
</dbReference>
<name>A0ACC1XLJ7_MELAZ</name>